<gene>
    <name evidence="1" type="ORF">CA12_37590</name>
</gene>
<keyword evidence="2" id="KW-1185">Reference proteome</keyword>
<dbReference type="OrthoDB" id="273780at2"/>
<reference evidence="1 2" key="1">
    <citation type="submission" date="2019-02" db="EMBL/GenBank/DDBJ databases">
        <title>Deep-cultivation of Planctomycetes and their phenomic and genomic characterization uncovers novel biology.</title>
        <authorList>
            <person name="Wiegand S."/>
            <person name="Jogler M."/>
            <person name="Boedeker C."/>
            <person name="Pinto D."/>
            <person name="Vollmers J."/>
            <person name="Rivas-Marin E."/>
            <person name="Kohn T."/>
            <person name="Peeters S.H."/>
            <person name="Heuer A."/>
            <person name="Rast P."/>
            <person name="Oberbeckmann S."/>
            <person name="Bunk B."/>
            <person name="Jeske O."/>
            <person name="Meyerdierks A."/>
            <person name="Storesund J.E."/>
            <person name="Kallscheuer N."/>
            <person name="Luecker S."/>
            <person name="Lage O.M."/>
            <person name="Pohl T."/>
            <person name="Merkel B.J."/>
            <person name="Hornburger P."/>
            <person name="Mueller R.-W."/>
            <person name="Bruemmer F."/>
            <person name="Labrenz M."/>
            <person name="Spormann A.M."/>
            <person name="Op den Camp H."/>
            <person name="Overmann J."/>
            <person name="Amann R."/>
            <person name="Jetten M.S.M."/>
            <person name="Mascher T."/>
            <person name="Medema M.H."/>
            <person name="Devos D.P."/>
            <person name="Kaster A.-K."/>
            <person name="Ovreas L."/>
            <person name="Rohde M."/>
            <person name="Galperin M.Y."/>
            <person name="Jogler C."/>
        </authorList>
    </citation>
    <scope>NUCLEOTIDE SEQUENCE [LARGE SCALE GENOMIC DNA]</scope>
    <source>
        <strain evidence="1 2">CA12</strain>
    </source>
</reference>
<sequence>MADAPAEKPSDDDAKKAPAKLGGAAKVAGLVLTVMLVEAGVLYVLLAPEEAIAETQLPDAATEELAEVAVDSFTTTNARAIPGRLVHLTFRLTAVVPAHRSEEISASVGGAFQARIRQAVLEVARAATSDDLDDPRLRGFKGDLADAMNTVLREDVVRTAVVSEFKALEQ</sequence>
<dbReference type="RefSeq" id="WP_145360535.1">
    <property type="nucleotide sequence ID" value="NZ_CP036265.1"/>
</dbReference>
<accession>A0A517PE23</accession>
<organism evidence="1 2">
    <name type="scientific">Alienimonas californiensis</name>
    <dbReference type="NCBI Taxonomy" id="2527989"/>
    <lineage>
        <taxon>Bacteria</taxon>
        <taxon>Pseudomonadati</taxon>
        <taxon>Planctomycetota</taxon>
        <taxon>Planctomycetia</taxon>
        <taxon>Planctomycetales</taxon>
        <taxon>Planctomycetaceae</taxon>
        <taxon>Alienimonas</taxon>
    </lineage>
</organism>
<proteinExistence type="predicted"/>
<dbReference type="EMBL" id="CP036265">
    <property type="protein sequence ID" value="QDT17630.1"/>
    <property type="molecule type" value="Genomic_DNA"/>
</dbReference>
<evidence type="ECO:0000313" key="2">
    <source>
        <dbReference type="Proteomes" id="UP000318741"/>
    </source>
</evidence>
<evidence type="ECO:0000313" key="1">
    <source>
        <dbReference type="EMBL" id="QDT17630.1"/>
    </source>
</evidence>
<dbReference type="KEGG" id="acaf:CA12_37590"/>
<dbReference type="Proteomes" id="UP000318741">
    <property type="component" value="Chromosome"/>
</dbReference>
<dbReference type="AlphaFoldDB" id="A0A517PE23"/>
<protein>
    <recommendedName>
        <fullName evidence="3">Flagellar protein FliL</fullName>
    </recommendedName>
</protein>
<name>A0A517PE23_9PLAN</name>
<evidence type="ECO:0008006" key="3">
    <source>
        <dbReference type="Google" id="ProtNLM"/>
    </source>
</evidence>